<comment type="subcellular location">
    <subcellularLocation>
        <location evidence="1">Virion</location>
    </subcellularLocation>
</comment>
<feature type="domain" description="Sushi" evidence="8">
    <location>
        <begin position="111"/>
        <end position="168"/>
    </location>
</feature>
<dbReference type="Gene3D" id="2.10.70.10">
    <property type="entry name" value="Complement Module, domain 1"/>
    <property type="match status" value="3"/>
</dbReference>
<keyword evidence="6" id="KW-0472">Membrane</keyword>
<reference evidence="9" key="4">
    <citation type="submission" date="2025-09" db="UniProtKB">
        <authorList>
            <consortium name="Ensembl"/>
        </authorList>
    </citation>
    <scope>IDENTIFICATION</scope>
    <source>
        <strain evidence="9">HSOK</strain>
    </source>
</reference>
<keyword evidence="2 5" id="KW-0768">Sushi</keyword>
<dbReference type="PROSITE" id="PS50923">
    <property type="entry name" value="SUSHI"/>
    <property type="match status" value="2"/>
</dbReference>
<protein>
    <recommendedName>
        <fullName evidence="8">Sushi domain-containing protein</fullName>
    </recommendedName>
</protein>
<evidence type="ECO:0000259" key="8">
    <source>
        <dbReference type="PROSITE" id="PS50923"/>
    </source>
</evidence>
<dbReference type="Proteomes" id="UP000265200">
    <property type="component" value="Chromosome 17"/>
</dbReference>
<dbReference type="PANTHER" id="PTHR45785">
    <property type="entry name" value="COMPLEMENT FACTOR H-RELATED"/>
    <property type="match status" value="1"/>
</dbReference>
<sequence>MWILSFLLLTWVPAVLHGETLRFCLMKGFYFFLLFVCCPLILAVSAQGAAGSCARPELTHGFLVPDQQSYPENSVTYACDDGFKSAMEGWWGTTTCQNGKWFPELFCIDENSCVPPKIPGGKCLTTSGWFEENEKLTVDCDPGYRLTKAFPQPICIKGSWTSIPTCEKKKGACDRPPKISNATILHEASQEVFAEGSKLRYECKTGHNTEDGKTQESITCRAGWWMTPLPCSRVSPACVMKKGRYAYFKLTKEELFMEGEIKSFDCGHADHEQRARCTNSEIFLTHCCPTSYVGSRDCDFINRA</sequence>
<keyword evidence="3 7" id="KW-0732">Signal</keyword>
<keyword evidence="6" id="KW-0812">Transmembrane</keyword>
<evidence type="ECO:0000313" key="9">
    <source>
        <dbReference type="Ensembl" id="ENSORLP00015024046.1"/>
    </source>
</evidence>
<dbReference type="CDD" id="cd00033">
    <property type="entry name" value="CCP"/>
    <property type="match status" value="2"/>
</dbReference>
<feature type="domain" description="Sushi" evidence="8">
    <location>
        <begin position="171"/>
        <end position="233"/>
    </location>
</feature>
<evidence type="ECO:0000313" key="10">
    <source>
        <dbReference type="Proteomes" id="UP000265200"/>
    </source>
</evidence>
<dbReference type="InterPro" id="IPR000436">
    <property type="entry name" value="Sushi_SCR_CCP_dom"/>
</dbReference>
<evidence type="ECO:0000256" key="5">
    <source>
        <dbReference type="PROSITE-ProRule" id="PRU00302"/>
    </source>
</evidence>
<dbReference type="Pfam" id="PF00084">
    <property type="entry name" value="Sushi"/>
    <property type="match status" value="3"/>
</dbReference>
<reference key="1">
    <citation type="journal article" date="2007" name="Nature">
        <title>The medaka draft genome and insights into vertebrate genome evolution.</title>
        <authorList>
            <person name="Kasahara M."/>
            <person name="Naruse K."/>
            <person name="Sasaki S."/>
            <person name="Nakatani Y."/>
            <person name="Qu W."/>
            <person name="Ahsan B."/>
            <person name="Yamada T."/>
            <person name="Nagayasu Y."/>
            <person name="Doi K."/>
            <person name="Kasai Y."/>
            <person name="Jindo T."/>
            <person name="Kobayashi D."/>
            <person name="Shimada A."/>
            <person name="Toyoda A."/>
            <person name="Kuroki Y."/>
            <person name="Fujiyama A."/>
            <person name="Sasaki T."/>
            <person name="Shimizu A."/>
            <person name="Asakawa S."/>
            <person name="Shimizu N."/>
            <person name="Hashimoto S."/>
            <person name="Yang J."/>
            <person name="Lee Y."/>
            <person name="Matsushima K."/>
            <person name="Sugano S."/>
            <person name="Sakaizumi M."/>
            <person name="Narita T."/>
            <person name="Ohishi K."/>
            <person name="Haga S."/>
            <person name="Ohta F."/>
            <person name="Nomoto H."/>
            <person name="Nogata K."/>
            <person name="Morishita T."/>
            <person name="Endo T."/>
            <person name="Shin-I T."/>
            <person name="Takeda H."/>
            <person name="Morishita S."/>
            <person name="Kohara Y."/>
        </authorList>
    </citation>
    <scope>NUCLEOTIDE SEQUENCE [LARGE SCALE GENOMIC DNA]</scope>
    <source>
        <strain>Hd-rR</strain>
    </source>
</reference>
<feature type="signal peptide" evidence="7">
    <location>
        <begin position="1"/>
        <end position="18"/>
    </location>
</feature>
<dbReference type="SMART" id="SM00032">
    <property type="entry name" value="CCP"/>
    <property type="match status" value="3"/>
</dbReference>
<dbReference type="PANTHER" id="PTHR45785:SF2">
    <property type="entry name" value="COMPLEMENT FACTOR H-RELATED"/>
    <property type="match status" value="1"/>
</dbReference>
<accession>A0A3P9IVW7</accession>
<feature type="transmembrane region" description="Helical" evidence="6">
    <location>
        <begin position="28"/>
        <end position="46"/>
    </location>
</feature>
<dbReference type="SUPFAM" id="SSF57535">
    <property type="entry name" value="Complement control module/SCR domain"/>
    <property type="match status" value="3"/>
</dbReference>
<keyword evidence="4" id="KW-1015">Disulfide bond</keyword>
<evidence type="ECO:0000256" key="2">
    <source>
        <dbReference type="ARBA" id="ARBA00022659"/>
    </source>
</evidence>
<keyword evidence="6" id="KW-1133">Transmembrane helix</keyword>
<reference evidence="9" key="3">
    <citation type="submission" date="2025-08" db="UniProtKB">
        <authorList>
            <consortium name="Ensembl"/>
        </authorList>
    </citation>
    <scope>IDENTIFICATION</scope>
    <source>
        <strain evidence="9">HSOK</strain>
    </source>
</reference>
<name>A0A3P9IVW7_ORYLA</name>
<feature type="chain" id="PRO_5018179226" description="Sushi domain-containing protein" evidence="7">
    <location>
        <begin position="19"/>
        <end position="304"/>
    </location>
</feature>
<comment type="caution">
    <text evidence="5">Lacks conserved residue(s) required for the propagation of feature annotation.</text>
</comment>
<dbReference type="AlphaFoldDB" id="A0A3P9IVW7"/>
<proteinExistence type="predicted"/>
<reference evidence="9 10" key="2">
    <citation type="submission" date="2017-04" db="EMBL/GenBank/DDBJ databases">
        <title>CpG methylation of centromeres and impact of large insertions on vertebrate speciation.</title>
        <authorList>
            <person name="Ichikawa K."/>
            <person name="Yoshimura J."/>
            <person name="Morishita S."/>
        </authorList>
    </citation>
    <scope>NUCLEOTIDE SEQUENCE</scope>
    <source>
        <strain evidence="9 10">HSOK</strain>
    </source>
</reference>
<dbReference type="InterPro" id="IPR051503">
    <property type="entry name" value="ComplSys_Reg/VirEntry_Med"/>
</dbReference>
<evidence type="ECO:0000256" key="7">
    <source>
        <dbReference type="SAM" id="SignalP"/>
    </source>
</evidence>
<dbReference type="Ensembl" id="ENSORLT00015008946.1">
    <property type="protein sequence ID" value="ENSORLP00015024046.1"/>
    <property type="gene ID" value="ENSORLG00015004396.1"/>
</dbReference>
<evidence type="ECO:0000256" key="4">
    <source>
        <dbReference type="ARBA" id="ARBA00023157"/>
    </source>
</evidence>
<organism evidence="9 10">
    <name type="scientific">Oryzias latipes</name>
    <name type="common">Japanese rice fish</name>
    <name type="synonym">Japanese killifish</name>
    <dbReference type="NCBI Taxonomy" id="8090"/>
    <lineage>
        <taxon>Eukaryota</taxon>
        <taxon>Metazoa</taxon>
        <taxon>Chordata</taxon>
        <taxon>Craniata</taxon>
        <taxon>Vertebrata</taxon>
        <taxon>Euteleostomi</taxon>
        <taxon>Actinopterygii</taxon>
        <taxon>Neopterygii</taxon>
        <taxon>Teleostei</taxon>
        <taxon>Neoteleostei</taxon>
        <taxon>Acanthomorphata</taxon>
        <taxon>Ovalentaria</taxon>
        <taxon>Atherinomorphae</taxon>
        <taxon>Beloniformes</taxon>
        <taxon>Adrianichthyidae</taxon>
        <taxon>Oryziinae</taxon>
        <taxon>Oryzias</taxon>
    </lineage>
</organism>
<evidence type="ECO:0000256" key="6">
    <source>
        <dbReference type="SAM" id="Phobius"/>
    </source>
</evidence>
<dbReference type="InterPro" id="IPR035976">
    <property type="entry name" value="Sushi/SCR/CCP_sf"/>
</dbReference>
<evidence type="ECO:0000256" key="3">
    <source>
        <dbReference type="ARBA" id="ARBA00022729"/>
    </source>
</evidence>
<evidence type="ECO:0000256" key="1">
    <source>
        <dbReference type="ARBA" id="ARBA00004328"/>
    </source>
</evidence>